<gene>
    <name evidence="1" type="ORF">GCM10023156_10600</name>
</gene>
<evidence type="ECO:0000313" key="2">
    <source>
        <dbReference type="Proteomes" id="UP001500840"/>
    </source>
</evidence>
<reference evidence="2" key="1">
    <citation type="journal article" date="2019" name="Int. J. Syst. Evol. Microbiol.">
        <title>The Global Catalogue of Microorganisms (GCM) 10K type strain sequencing project: providing services to taxonomists for standard genome sequencing and annotation.</title>
        <authorList>
            <consortium name="The Broad Institute Genomics Platform"/>
            <consortium name="The Broad Institute Genome Sequencing Center for Infectious Disease"/>
            <person name="Wu L."/>
            <person name="Ma J."/>
        </authorList>
    </citation>
    <scope>NUCLEOTIDE SEQUENCE [LARGE SCALE GENOMIC DNA]</scope>
    <source>
        <strain evidence="2">JCM 17759</strain>
    </source>
</reference>
<dbReference type="Proteomes" id="UP001500840">
    <property type="component" value="Unassembled WGS sequence"/>
</dbReference>
<proteinExistence type="predicted"/>
<protein>
    <submittedName>
        <fullName evidence="1">Uncharacterized protein</fullName>
    </submittedName>
</protein>
<sequence length="373" mass="41107">MVSLDTATLSRVSSDFWAADSARRENSQTFVRSLTELGVHVVLSQSHLIELLRHENDDVVAKRLKFIQKLPLVASPRPYLDVSGAGSMACIATHELHAFIYDDCKDPVSICSSVREGLWQTGTGESYVGRLEDWNPLIHAARATIEQDRVIATVSRISPQCSSMPLGHFLSIKPVPKILRNHRFPQFTDKLLQSVRRNGDKRLLNPDSVAHNLATRTQARIDRLDDDDGDLVYKLLSQYIVPSSLLRAEMTLGGLGDLDLLARRLEVIGDALVGDPQVDLESVPPGTLPTLTLDLELTKRQVAAERVSGSDLGDGHLATLALYADVTEVDKRTEAYLRQIRNSGGPVSQLIGHTLKTTDYPGLVDQIARHLSS</sequence>
<evidence type="ECO:0000313" key="1">
    <source>
        <dbReference type="EMBL" id="GAA4448014.1"/>
    </source>
</evidence>
<comment type="caution">
    <text evidence="1">The sequence shown here is derived from an EMBL/GenBank/DDBJ whole genome shotgun (WGS) entry which is preliminary data.</text>
</comment>
<organism evidence="1 2">
    <name type="scientific">Novipirellula rosea</name>
    <dbReference type="NCBI Taxonomy" id="1031540"/>
    <lineage>
        <taxon>Bacteria</taxon>
        <taxon>Pseudomonadati</taxon>
        <taxon>Planctomycetota</taxon>
        <taxon>Planctomycetia</taxon>
        <taxon>Pirellulales</taxon>
        <taxon>Pirellulaceae</taxon>
        <taxon>Novipirellula</taxon>
    </lineage>
</organism>
<dbReference type="EMBL" id="BAABGA010000015">
    <property type="protein sequence ID" value="GAA4448014.1"/>
    <property type="molecule type" value="Genomic_DNA"/>
</dbReference>
<name>A0ABP8MEC3_9BACT</name>
<accession>A0ABP8MEC3</accession>
<keyword evidence="2" id="KW-1185">Reference proteome</keyword>